<dbReference type="Proteomes" id="UP000626786">
    <property type="component" value="Unassembled WGS sequence"/>
</dbReference>
<evidence type="ECO:0000259" key="4">
    <source>
        <dbReference type="PROSITE" id="PS51202"/>
    </source>
</evidence>
<dbReference type="PROSITE" id="PS51201">
    <property type="entry name" value="RCK_N"/>
    <property type="match status" value="1"/>
</dbReference>
<dbReference type="PANTHER" id="PTHR43833">
    <property type="entry name" value="POTASSIUM CHANNEL PROTEIN 2-RELATED-RELATED"/>
    <property type="match status" value="1"/>
</dbReference>
<name>A0ABR8UBL7_9BACL</name>
<feature type="domain" description="RCK N-terminal" evidence="3">
    <location>
        <begin position="149"/>
        <end position="268"/>
    </location>
</feature>
<feature type="transmembrane region" description="Helical" evidence="2">
    <location>
        <begin position="75"/>
        <end position="92"/>
    </location>
</feature>
<dbReference type="Gene3D" id="3.30.70.1450">
    <property type="entry name" value="Regulator of K+ conductance, C-terminal domain"/>
    <property type="match status" value="1"/>
</dbReference>
<evidence type="ECO:0000256" key="1">
    <source>
        <dbReference type="ARBA" id="ARBA00004651"/>
    </source>
</evidence>
<gene>
    <name evidence="5" type="ORF">H9649_12590</name>
</gene>
<dbReference type="PROSITE" id="PS51202">
    <property type="entry name" value="RCK_C"/>
    <property type="match status" value="1"/>
</dbReference>
<keyword evidence="5" id="KW-0407">Ion channel</keyword>
<dbReference type="InterPro" id="IPR013099">
    <property type="entry name" value="K_chnl_dom"/>
</dbReference>
<keyword evidence="2" id="KW-0472">Membrane</keyword>
<dbReference type="InterPro" id="IPR003148">
    <property type="entry name" value="RCK_N"/>
</dbReference>
<dbReference type="GO" id="GO:0034220">
    <property type="term" value="P:monoatomic ion transmembrane transport"/>
    <property type="evidence" value="ECO:0007669"/>
    <property type="project" value="UniProtKB-KW"/>
</dbReference>
<feature type="domain" description="RCK C-terminal" evidence="4">
    <location>
        <begin position="291"/>
        <end position="375"/>
    </location>
</feature>
<dbReference type="Gene3D" id="3.40.50.720">
    <property type="entry name" value="NAD(P)-binding Rossmann-like Domain"/>
    <property type="match status" value="1"/>
</dbReference>
<dbReference type="SUPFAM" id="SSF51735">
    <property type="entry name" value="NAD(P)-binding Rossmann-fold domains"/>
    <property type="match status" value="1"/>
</dbReference>
<accession>A0ABR8UBL7</accession>
<dbReference type="SUPFAM" id="SSF116726">
    <property type="entry name" value="TrkA C-terminal domain-like"/>
    <property type="match status" value="1"/>
</dbReference>
<comment type="caution">
    <text evidence="5">The sequence shown here is derived from an EMBL/GenBank/DDBJ whole genome shotgun (WGS) entry which is preliminary data.</text>
</comment>
<keyword evidence="6" id="KW-1185">Reference proteome</keyword>
<dbReference type="Pfam" id="PF02080">
    <property type="entry name" value="TrkA_C"/>
    <property type="match status" value="1"/>
</dbReference>
<keyword evidence="2" id="KW-1133">Transmembrane helix</keyword>
<dbReference type="Pfam" id="PF02254">
    <property type="entry name" value="TrkA_N"/>
    <property type="match status" value="1"/>
</dbReference>
<evidence type="ECO:0000313" key="5">
    <source>
        <dbReference type="EMBL" id="MBD7985430.1"/>
    </source>
</evidence>
<feature type="transmembrane region" description="Helical" evidence="2">
    <location>
        <begin position="104"/>
        <end position="128"/>
    </location>
</feature>
<dbReference type="Pfam" id="PF07885">
    <property type="entry name" value="Ion_trans_2"/>
    <property type="match status" value="1"/>
</dbReference>
<keyword evidence="5" id="KW-0406">Ion transport</keyword>
<comment type="subcellular location">
    <subcellularLocation>
        <location evidence="1">Cell membrane</location>
        <topology evidence="1">Multi-pass membrane protein</topology>
    </subcellularLocation>
</comment>
<dbReference type="Gene3D" id="1.10.287.70">
    <property type="match status" value="1"/>
</dbReference>
<sequence>MPITCGFFILDAQVYTIPYKGILQATELNHGGGRLYRHWLNINIRYRRLIFLIATTILLVATAVIGFMYFEGLSFFNALWMTVVSIMTIGYGDIYPTTEEGRWFALILVPLGAGIVTYGLGMGASYFIEQHLSEKVWVKRMDKQISSLSGHIVICGFGRVAQQVYKQLRDDEEDLQLLIIHDNEEDLKETIEPHVLRIIGDPTDKETLRKARVDHARALITALSSDADNVFITLTAKSLNEDIEIAARAERDDSEDILTKAGATSVINPSIIGGRELAMSIIKPTGTDYINDLIRSEKKEFMVGEIDLGQDAAIIGSTIDDADLRKEFDITLVAILRKEELISNPDLDEQLQAGDKLIVIGNQEKIEAFTVNKNKGRKPR</sequence>
<dbReference type="PANTHER" id="PTHR43833:SF9">
    <property type="entry name" value="POTASSIUM CHANNEL PROTEIN YUGO-RELATED"/>
    <property type="match status" value="1"/>
</dbReference>
<proteinExistence type="predicted"/>
<dbReference type="EMBL" id="JACSQN010000011">
    <property type="protein sequence ID" value="MBD7985430.1"/>
    <property type="molecule type" value="Genomic_DNA"/>
</dbReference>
<feature type="transmembrane region" description="Helical" evidence="2">
    <location>
        <begin position="49"/>
        <end position="69"/>
    </location>
</feature>
<evidence type="ECO:0000256" key="2">
    <source>
        <dbReference type="SAM" id="Phobius"/>
    </source>
</evidence>
<evidence type="ECO:0000313" key="6">
    <source>
        <dbReference type="Proteomes" id="UP000626786"/>
    </source>
</evidence>
<dbReference type="InterPro" id="IPR036291">
    <property type="entry name" value="NAD(P)-bd_dom_sf"/>
</dbReference>
<protein>
    <submittedName>
        <fullName evidence="5">Potassium channel protein</fullName>
    </submittedName>
</protein>
<dbReference type="InterPro" id="IPR006037">
    <property type="entry name" value="RCK_C"/>
</dbReference>
<dbReference type="InterPro" id="IPR036721">
    <property type="entry name" value="RCK_C_sf"/>
</dbReference>
<organism evidence="5 6">
    <name type="scientific">Sporosarcina quadrami</name>
    <dbReference type="NCBI Taxonomy" id="2762234"/>
    <lineage>
        <taxon>Bacteria</taxon>
        <taxon>Bacillati</taxon>
        <taxon>Bacillota</taxon>
        <taxon>Bacilli</taxon>
        <taxon>Bacillales</taxon>
        <taxon>Caryophanaceae</taxon>
        <taxon>Sporosarcina</taxon>
    </lineage>
</organism>
<keyword evidence="5" id="KW-0813">Transport</keyword>
<evidence type="ECO:0000259" key="3">
    <source>
        <dbReference type="PROSITE" id="PS51201"/>
    </source>
</evidence>
<keyword evidence="2" id="KW-0812">Transmembrane</keyword>
<dbReference type="InterPro" id="IPR050721">
    <property type="entry name" value="Trk_Ktr_HKT_K-transport"/>
</dbReference>
<dbReference type="SUPFAM" id="SSF81324">
    <property type="entry name" value="Voltage-gated potassium channels"/>
    <property type="match status" value="1"/>
</dbReference>
<reference evidence="5 6" key="1">
    <citation type="submission" date="2020-08" db="EMBL/GenBank/DDBJ databases">
        <title>A Genomic Blueprint of the Chicken Gut Microbiome.</title>
        <authorList>
            <person name="Gilroy R."/>
            <person name="Ravi A."/>
            <person name="Getino M."/>
            <person name="Pursley I."/>
            <person name="Horton D.L."/>
            <person name="Alikhan N.-F."/>
            <person name="Baker D."/>
            <person name="Gharbi K."/>
            <person name="Hall N."/>
            <person name="Watson M."/>
            <person name="Adriaenssens E.M."/>
            <person name="Foster-Nyarko E."/>
            <person name="Jarju S."/>
            <person name="Secka A."/>
            <person name="Antonio M."/>
            <person name="Oren A."/>
            <person name="Chaudhuri R."/>
            <person name="La Ragione R.M."/>
            <person name="Hildebrand F."/>
            <person name="Pallen M.J."/>
        </authorList>
    </citation>
    <scope>NUCLEOTIDE SEQUENCE [LARGE SCALE GENOMIC DNA]</scope>
    <source>
        <strain evidence="5 6">Sa2YVA2</strain>
    </source>
</reference>